<dbReference type="Proteomes" id="UP000199371">
    <property type="component" value="Unassembled WGS sequence"/>
</dbReference>
<dbReference type="Gene3D" id="3.40.630.30">
    <property type="match status" value="1"/>
</dbReference>
<sequence length="221" mass="24099">MGASLINIETNRLILSPLQQQHWPLFLRLHTDPQIVALCFDVPPQDIIRQKFAERLQPWTAQSSNWLGLVVADKTSGAEQGVTGFVLKDGVAEVGYLFLPEFYGKGYAAESLQGLIDWASATQQVNRYQAVVTAGNSASEKVLTKCGFVLKRIAPNAHNIGGKYFADHRGCSIFCVSLVTGRYERLSAPRSVSTAVTASDSSFAPGVSNAQMPARYRHKAA</sequence>
<dbReference type="PANTHER" id="PTHR43792">
    <property type="entry name" value="GNAT FAMILY, PUTATIVE (AFU_ORTHOLOGUE AFUA_3G00765)-RELATED-RELATED"/>
    <property type="match status" value="1"/>
</dbReference>
<keyword evidence="2" id="KW-0808">Transferase</keyword>
<dbReference type="GO" id="GO:0016747">
    <property type="term" value="F:acyltransferase activity, transferring groups other than amino-acyl groups"/>
    <property type="evidence" value="ECO:0007669"/>
    <property type="project" value="InterPro"/>
</dbReference>
<evidence type="ECO:0000313" key="2">
    <source>
        <dbReference type="EMBL" id="SEH70768.1"/>
    </source>
</evidence>
<dbReference type="InterPro" id="IPR051531">
    <property type="entry name" value="N-acetyltransferase"/>
</dbReference>
<dbReference type="AlphaFoldDB" id="A0A1H6K5W2"/>
<dbReference type="STRING" id="173990.SAMN05660691_00904"/>
<name>A0A1H6K5W2_9GAMM</name>
<keyword evidence="3" id="KW-1185">Reference proteome</keyword>
<dbReference type="Pfam" id="PF13302">
    <property type="entry name" value="Acetyltransf_3"/>
    <property type="match status" value="1"/>
</dbReference>
<feature type="domain" description="N-acetyltransferase" evidence="1">
    <location>
        <begin position="13"/>
        <end position="170"/>
    </location>
</feature>
<dbReference type="SUPFAM" id="SSF55729">
    <property type="entry name" value="Acyl-CoA N-acyltransferases (Nat)"/>
    <property type="match status" value="1"/>
</dbReference>
<organism evidence="2 3">
    <name type="scientific">Rheinheimera pacifica</name>
    <dbReference type="NCBI Taxonomy" id="173990"/>
    <lineage>
        <taxon>Bacteria</taxon>
        <taxon>Pseudomonadati</taxon>
        <taxon>Pseudomonadota</taxon>
        <taxon>Gammaproteobacteria</taxon>
        <taxon>Chromatiales</taxon>
        <taxon>Chromatiaceae</taxon>
        <taxon>Rheinheimera</taxon>
    </lineage>
</organism>
<proteinExistence type="predicted"/>
<dbReference type="EMBL" id="FNXF01000003">
    <property type="protein sequence ID" value="SEH70768.1"/>
    <property type="molecule type" value="Genomic_DNA"/>
</dbReference>
<reference evidence="3" key="1">
    <citation type="submission" date="2016-10" db="EMBL/GenBank/DDBJ databases">
        <authorList>
            <person name="Varghese N."/>
            <person name="Submissions S."/>
        </authorList>
    </citation>
    <scope>NUCLEOTIDE SEQUENCE [LARGE SCALE GENOMIC DNA]</scope>
    <source>
        <strain evidence="3">DSM 17616</strain>
    </source>
</reference>
<gene>
    <name evidence="2" type="ORF">SAMN05660691_00904</name>
</gene>
<dbReference type="PROSITE" id="PS51186">
    <property type="entry name" value="GNAT"/>
    <property type="match status" value="1"/>
</dbReference>
<dbReference type="InterPro" id="IPR000182">
    <property type="entry name" value="GNAT_dom"/>
</dbReference>
<dbReference type="InterPro" id="IPR016181">
    <property type="entry name" value="Acyl_CoA_acyltransferase"/>
</dbReference>
<evidence type="ECO:0000259" key="1">
    <source>
        <dbReference type="PROSITE" id="PS51186"/>
    </source>
</evidence>
<dbReference type="PANTHER" id="PTHR43792:SF1">
    <property type="entry name" value="N-ACETYLTRANSFERASE DOMAIN-CONTAINING PROTEIN"/>
    <property type="match status" value="1"/>
</dbReference>
<evidence type="ECO:0000313" key="3">
    <source>
        <dbReference type="Proteomes" id="UP000199371"/>
    </source>
</evidence>
<accession>A0A1H6K5W2</accession>
<protein>
    <submittedName>
        <fullName evidence="2">Protein N-acetyltransferase, RimJ/RimL family</fullName>
    </submittedName>
</protein>